<feature type="region of interest" description="Disordered" evidence="2">
    <location>
        <begin position="886"/>
        <end position="943"/>
    </location>
</feature>
<dbReference type="Pfam" id="PF13499">
    <property type="entry name" value="EF-hand_7"/>
    <property type="match status" value="1"/>
</dbReference>
<keyword evidence="5" id="KW-1185">Reference proteome</keyword>
<feature type="domain" description="EF-hand" evidence="3">
    <location>
        <begin position="510"/>
        <end position="545"/>
    </location>
</feature>
<dbReference type="InterPro" id="IPR011992">
    <property type="entry name" value="EF-hand-dom_pair"/>
</dbReference>
<dbReference type="Gene3D" id="3.80.10.10">
    <property type="entry name" value="Ribonuclease Inhibitor"/>
    <property type="match status" value="1"/>
</dbReference>
<dbReference type="AlphaFoldDB" id="A0A9W7FNU6"/>
<dbReference type="SUPFAM" id="SSF47473">
    <property type="entry name" value="EF-hand"/>
    <property type="match status" value="1"/>
</dbReference>
<evidence type="ECO:0000259" key="3">
    <source>
        <dbReference type="PROSITE" id="PS50222"/>
    </source>
</evidence>
<protein>
    <recommendedName>
        <fullName evidence="3">EF-hand domain-containing protein</fullName>
    </recommendedName>
</protein>
<accession>A0A9W7FNU6</accession>
<gene>
    <name evidence="4" type="ORF">TrLO_g14952</name>
</gene>
<dbReference type="CDD" id="cd00051">
    <property type="entry name" value="EFh"/>
    <property type="match status" value="1"/>
</dbReference>
<sequence>MNETQRNHYVESSAKPHFQKLLRHVFEKRLNISSHFEKDDQTHPTTTIKKYIKPILERNRPPLTLILKQTGIKSLNLNGLGVGDDYGVAIGACISDLDYLEELRLGDNRLTDGSIVTILEGVGGMGGLRVLELHENDVDERGAEALRVLLTSGSCKLENLTLDHTDVDDSECCLLMDSLCSNQTLKKLTMSNNLIGQGEALNTCQPGLTTGPEAVAKMLRVNKTLTELDLSWNSIMGDSAVELATSIRENSTLEILNLKQNSFSEHASQELGRSLIDNKGLKVLDLSYNQVSIRGAMVMATALKVNQTIRQLILDGNTIGRLGSEHLMSALRENAASDREFKLSMLECDVTQEDDTVFDSQFPTKPDPSYVPEPLNKNSPFPGYVLNLETPYGFMVASSLLHLANSKEGCKFTSIKHEYMVKSGRKSRKKTANIKLKRGEGGGVVDKMRLWRELAKTVNGLGNAAQKLEECMESCGLKPSEKILDYIYEKFCEKMDVEEDKISKWDEDSCWMHVLACVFEFTDKDGSGALNCDELLQCLAEIGVMPSREFIKQVIAEYDVDGAGEIEQDEFVAYMLQKYASTPPEDKPDLVEAKSGAVWQVPRDGVLYVEFLGVPSPPTADEIGSDEGIDSLVKNIMSAKDESDRQKLFEVASRDCKIFMTAVQAQRLVDEIKHGFQKIDAVRMLLPQLSNSTEAVRFVETNLDWEGKLLLRINLGQGWKPIMGMLSGHYDLDFTQGKDRTASKKLSEQATLENRFSQFESGRMDTSQRGNWENFRNGTVDGSKVGISSSFFNKAMGVGKVRFDYVCTTRPRKGTKAMGEGKFAKLLKQVGLEGGAYSEEPEFFQEHLSDGVIREHWLGWQKTTRRQFELDRALEEKKRLELLAQKKIGNGEKGGKGDKKKKEEEEEEEKKEEEKKEGGVKEGGKKEGGGEEELEIPPEPLPPNAFTLEIGEEEVVYVMPHFTTMAPSDRYRGFYCGMMAVETAITSKYLRAKQAWEIVKLFPEEEDGIRVEMAMVLFSRVVDIDKFGAEILDKLTELEQRELNWRLGISNLFNGVDIDRKYWIDLTCYDEREIFMKLIKLSLVEPNAMKFSYIEYRREWKTEIVPGLGINEKWLEDVDNVPNDMGELCFVYKTGGKTHMNGFYESNANNEARKELRAGCFAGSKRVF</sequence>
<feature type="compositionally biased region" description="Basic and acidic residues" evidence="2">
    <location>
        <begin position="889"/>
        <end position="903"/>
    </location>
</feature>
<feature type="compositionally biased region" description="Basic and acidic residues" evidence="2">
    <location>
        <begin position="912"/>
        <end position="929"/>
    </location>
</feature>
<reference evidence="5" key="1">
    <citation type="journal article" date="2023" name="Commun. Biol.">
        <title>Genome analysis of Parmales, the sister group of diatoms, reveals the evolutionary specialization of diatoms from phago-mixotrophs to photoautotrophs.</title>
        <authorList>
            <person name="Ban H."/>
            <person name="Sato S."/>
            <person name="Yoshikawa S."/>
            <person name="Yamada K."/>
            <person name="Nakamura Y."/>
            <person name="Ichinomiya M."/>
            <person name="Sato N."/>
            <person name="Blanc-Mathieu R."/>
            <person name="Endo H."/>
            <person name="Kuwata A."/>
            <person name="Ogata H."/>
        </authorList>
    </citation>
    <scope>NUCLEOTIDE SEQUENCE [LARGE SCALE GENOMIC DNA]</scope>
    <source>
        <strain evidence="5">NIES 3700</strain>
    </source>
</reference>
<dbReference type="InterPro" id="IPR001611">
    <property type="entry name" value="Leu-rich_rpt"/>
</dbReference>
<dbReference type="Gene3D" id="1.10.238.10">
    <property type="entry name" value="EF-hand"/>
    <property type="match status" value="1"/>
</dbReference>
<dbReference type="PROSITE" id="PS50222">
    <property type="entry name" value="EF_HAND_2"/>
    <property type="match status" value="2"/>
</dbReference>
<dbReference type="OrthoDB" id="120976at2759"/>
<dbReference type="Proteomes" id="UP001165122">
    <property type="component" value="Unassembled WGS sequence"/>
</dbReference>
<evidence type="ECO:0000313" key="4">
    <source>
        <dbReference type="EMBL" id="GMI15597.1"/>
    </source>
</evidence>
<dbReference type="SUPFAM" id="SSF52047">
    <property type="entry name" value="RNI-like"/>
    <property type="match status" value="1"/>
</dbReference>
<organism evidence="4 5">
    <name type="scientific">Triparma laevis f. longispina</name>
    <dbReference type="NCBI Taxonomy" id="1714387"/>
    <lineage>
        <taxon>Eukaryota</taxon>
        <taxon>Sar</taxon>
        <taxon>Stramenopiles</taxon>
        <taxon>Ochrophyta</taxon>
        <taxon>Bolidophyceae</taxon>
        <taxon>Parmales</taxon>
        <taxon>Triparmaceae</taxon>
        <taxon>Triparma</taxon>
    </lineage>
</organism>
<comment type="caution">
    <text evidence="4">The sequence shown here is derived from an EMBL/GenBank/DDBJ whole genome shotgun (WGS) entry which is preliminary data.</text>
</comment>
<dbReference type="InterPro" id="IPR002048">
    <property type="entry name" value="EF_hand_dom"/>
</dbReference>
<dbReference type="GO" id="GO:0005509">
    <property type="term" value="F:calcium ion binding"/>
    <property type="evidence" value="ECO:0007669"/>
    <property type="project" value="InterPro"/>
</dbReference>
<dbReference type="InterPro" id="IPR032675">
    <property type="entry name" value="LRR_dom_sf"/>
</dbReference>
<dbReference type="PROSITE" id="PS00018">
    <property type="entry name" value="EF_HAND_1"/>
    <property type="match status" value="1"/>
</dbReference>
<proteinExistence type="predicted"/>
<keyword evidence="1" id="KW-0106">Calcium</keyword>
<dbReference type="PANTHER" id="PTHR24114">
    <property type="entry name" value="LEUCINE RICH REPEAT FAMILY PROTEIN"/>
    <property type="match status" value="1"/>
</dbReference>
<dbReference type="SMART" id="SM00368">
    <property type="entry name" value="LRR_RI"/>
    <property type="match status" value="6"/>
</dbReference>
<dbReference type="SMART" id="SM00054">
    <property type="entry name" value="EFh"/>
    <property type="match status" value="2"/>
</dbReference>
<evidence type="ECO:0000256" key="2">
    <source>
        <dbReference type="SAM" id="MobiDB-lite"/>
    </source>
</evidence>
<dbReference type="PANTHER" id="PTHR24114:SF2">
    <property type="entry name" value="F-BOX DOMAIN-CONTAINING PROTEIN-RELATED"/>
    <property type="match status" value="1"/>
</dbReference>
<dbReference type="Pfam" id="PF13516">
    <property type="entry name" value="LRR_6"/>
    <property type="match status" value="1"/>
</dbReference>
<evidence type="ECO:0000313" key="5">
    <source>
        <dbReference type="Proteomes" id="UP001165122"/>
    </source>
</evidence>
<feature type="domain" description="EF-hand" evidence="3">
    <location>
        <begin position="546"/>
        <end position="581"/>
    </location>
</feature>
<dbReference type="EMBL" id="BRXW01000234">
    <property type="protein sequence ID" value="GMI15597.1"/>
    <property type="molecule type" value="Genomic_DNA"/>
</dbReference>
<dbReference type="InterPro" id="IPR052394">
    <property type="entry name" value="LRR-containing"/>
</dbReference>
<name>A0A9W7FNU6_9STRA</name>
<evidence type="ECO:0000256" key="1">
    <source>
        <dbReference type="ARBA" id="ARBA00022837"/>
    </source>
</evidence>
<dbReference type="InterPro" id="IPR018247">
    <property type="entry name" value="EF_Hand_1_Ca_BS"/>
</dbReference>